<protein>
    <submittedName>
        <fullName evidence="1">Uncharacterized protein</fullName>
    </submittedName>
</protein>
<comment type="caution">
    <text evidence="1">The sequence shown here is derived from an EMBL/GenBank/DDBJ whole genome shotgun (WGS) entry which is preliminary data.</text>
</comment>
<dbReference type="Proteomes" id="UP001562425">
    <property type="component" value="Unassembled WGS sequence"/>
</dbReference>
<dbReference type="EMBL" id="JBEHCU010007320">
    <property type="protein sequence ID" value="KAL1395052.1"/>
    <property type="molecule type" value="Genomic_DNA"/>
</dbReference>
<evidence type="ECO:0000313" key="2">
    <source>
        <dbReference type="Proteomes" id="UP001562425"/>
    </source>
</evidence>
<dbReference type="AlphaFoldDB" id="A0ABD1D5Y5"/>
<name>A0ABD1D5Y5_CULPP</name>
<evidence type="ECO:0000313" key="1">
    <source>
        <dbReference type="EMBL" id="KAL1395052.1"/>
    </source>
</evidence>
<organism evidence="1 2">
    <name type="scientific">Culex pipiens pipiens</name>
    <name type="common">Northern house mosquito</name>
    <dbReference type="NCBI Taxonomy" id="38569"/>
    <lineage>
        <taxon>Eukaryota</taxon>
        <taxon>Metazoa</taxon>
        <taxon>Ecdysozoa</taxon>
        <taxon>Arthropoda</taxon>
        <taxon>Hexapoda</taxon>
        <taxon>Insecta</taxon>
        <taxon>Pterygota</taxon>
        <taxon>Neoptera</taxon>
        <taxon>Endopterygota</taxon>
        <taxon>Diptera</taxon>
        <taxon>Nematocera</taxon>
        <taxon>Culicoidea</taxon>
        <taxon>Culicidae</taxon>
        <taxon>Culicinae</taxon>
        <taxon>Culicini</taxon>
        <taxon>Culex</taxon>
        <taxon>Culex</taxon>
    </lineage>
</organism>
<accession>A0ABD1D5Y5</accession>
<proteinExistence type="predicted"/>
<reference evidence="1 2" key="1">
    <citation type="submission" date="2024-05" db="EMBL/GenBank/DDBJ databases">
        <title>Culex pipiens pipiens assembly and annotation.</title>
        <authorList>
            <person name="Alout H."/>
            <person name="Durand T."/>
        </authorList>
    </citation>
    <scope>NUCLEOTIDE SEQUENCE [LARGE SCALE GENOMIC DNA]</scope>
    <source>
        <strain evidence="1">HA-2024</strain>
        <tissue evidence="1">Whole body</tissue>
    </source>
</reference>
<sequence>MAAVTPPRTSHHRHEPLFYPVDSPPIFGTSPRHQPSFSVPDLDYKMKMMQLTLHFRAASTTAVSHQPKILAVEPKFRPVNAVKPGRSNPSNAVQVSVKSATLPIVPQQTKVKRLVRLFEESSGTTVVSAKSHASRATPGKQLQIKALLKVKPAANVVQASVTPVQKVKPEEPPTLVNEIPREIITKVSPLIQNQKIIIKSPEPTKEDSSPVDDEAIKDTLRQRRKVKELCKFFEQQAKH</sequence>
<gene>
    <name evidence="1" type="ORF">pipiens_011520</name>
</gene>
<keyword evidence="2" id="KW-1185">Reference proteome</keyword>